<evidence type="ECO:0008006" key="4">
    <source>
        <dbReference type="Google" id="ProtNLM"/>
    </source>
</evidence>
<evidence type="ECO:0000256" key="1">
    <source>
        <dbReference type="SAM" id="Phobius"/>
    </source>
</evidence>
<keyword evidence="1" id="KW-1133">Transmembrane helix</keyword>
<dbReference type="RefSeq" id="WP_072896138.1">
    <property type="nucleotide sequence ID" value="NZ_FQWZ01000003.1"/>
</dbReference>
<dbReference type="EMBL" id="FQWZ01000003">
    <property type="protein sequence ID" value="SHG81674.1"/>
    <property type="molecule type" value="Genomic_DNA"/>
</dbReference>
<dbReference type="Pfam" id="PF20398">
    <property type="entry name" value="DUF6691"/>
    <property type="match status" value="1"/>
</dbReference>
<keyword evidence="3" id="KW-1185">Reference proteome</keyword>
<name>A0A1M5MWJ0_9GAMM</name>
<keyword evidence="1" id="KW-0472">Membrane</keyword>
<dbReference type="OrthoDB" id="9790409at2"/>
<dbReference type="AlphaFoldDB" id="A0A1M5MWJ0"/>
<evidence type="ECO:0000313" key="3">
    <source>
        <dbReference type="Proteomes" id="UP000199758"/>
    </source>
</evidence>
<protein>
    <recommendedName>
        <fullName evidence="4">Sulphur transport domain-containing protein</fullName>
    </recommendedName>
</protein>
<evidence type="ECO:0000313" key="2">
    <source>
        <dbReference type="EMBL" id="SHG81674.1"/>
    </source>
</evidence>
<feature type="transmembrane region" description="Helical" evidence="1">
    <location>
        <begin position="85"/>
        <end position="111"/>
    </location>
</feature>
<reference evidence="2 3" key="1">
    <citation type="submission" date="2016-11" db="EMBL/GenBank/DDBJ databases">
        <authorList>
            <person name="Jaros S."/>
            <person name="Januszkiewicz K."/>
            <person name="Wedrychowicz H."/>
        </authorList>
    </citation>
    <scope>NUCLEOTIDE SEQUENCE [LARGE SCALE GENOMIC DNA]</scope>
    <source>
        <strain evidence="2 3">CGMCC 1.7049</strain>
    </source>
</reference>
<feature type="transmembrane region" description="Helical" evidence="1">
    <location>
        <begin position="42"/>
        <end position="62"/>
    </location>
</feature>
<organism evidence="2 3">
    <name type="scientific">Hydrocarboniphaga daqingensis</name>
    <dbReference type="NCBI Taxonomy" id="490188"/>
    <lineage>
        <taxon>Bacteria</taxon>
        <taxon>Pseudomonadati</taxon>
        <taxon>Pseudomonadota</taxon>
        <taxon>Gammaproteobacteria</taxon>
        <taxon>Nevskiales</taxon>
        <taxon>Nevskiaceae</taxon>
        <taxon>Hydrocarboniphaga</taxon>
    </lineage>
</organism>
<dbReference type="InterPro" id="IPR046513">
    <property type="entry name" value="DUF6691"/>
</dbReference>
<sequence length="145" mass="14905">MGALISSFIAGLIFGVGLLVSGMANPAKVLGFLDLAGAWDPSLALVMGGAICVASVAFAFIIRRGRTLSGAPLQLPTATQIDRRLVVGSLMFGVGWGLAGFCPGPAIVAVGLMQTKAVIFTLAMLAGMAIFEWLDARRAAAIRGR</sequence>
<dbReference type="Proteomes" id="UP000199758">
    <property type="component" value="Unassembled WGS sequence"/>
</dbReference>
<feature type="transmembrane region" description="Helical" evidence="1">
    <location>
        <begin position="117"/>
        <end position="136"/>
    </location>
</feature>
<accession>A0A1M5MWJ0</accession>
<proteinExistence type="predicted"/>
<keyword evidence="1" id="KW-0812">Transmembrane</keyword>
<dbReference type="STRING" id="490188.SAMN04488068_1507"/>
<gene>
    <name evidence="2" type="ORF">SAMN04488068_1507</name>
</gene>